<reference evidence="2" key="2">
    <citation type="submission" date="2013-10" db="EMBL/GenBank/DDBJ databases">
        <authorList>
            <person name="Aslett M."/>
        </authorList>
    </citation>
    <scope>NUCLEOTIDE SEQUENCE [LARGE SCALE GENOMIC DNA]</scope>
    <source>
        <strain evidence="2">Houghton</strain>
    </source>
</reference>
<dbReference type="RefSeq" id="XP_013440803.1">
    <property type="nucleotide sequence ID" value="XM_013585349.1"/>
</dbReference>
<dbReference type="VEuPathDB" id="ToxoDB:ENH_00042780"/>
<dbReference type="GO" id="GO:0042147">
    <property type="term" value="P:retrograde transport, endosome to Golgi"/>
    <property type="evidence" value="ECO:0007669"/>
    <property type="project" value="TreeGrafter"/>
</dbReference>
<dbReference type="PANTHER" id="PTHR22746">
    <property type="entry name" value="RAB6A-GEF COMPLEX PARTNER PROTEIN 1"/>
    <property type="match status" value="1"/>
</dbReference>
<dbReference type="GO" id="GO:0005829">
    <property type="term" value="C:cytosol"/>
    <property type="evidence" value="ECO:0007669"/>
    <property type="project" value="TreeGrafter"/>
</dbReference>
<evidence type="ECO:0000313" key="2">
    <source>
        <dbReference type="EMBL" id="CDJ63441.1"/>
    </source>
</evidence>
<organism evidence="2 3">
    <name type="scientific">Eimeria necatrix</name>
    <dbReference type="NCBI Taxonomy" id="51315"/>
    <lineage>
        <taxon>Eukaryota</taxon>
        <taxon>Sar</taxon>
        <taxon>Alveolata</taxon>
        <taxon>Apicomplexa</taxon>
        <taxon>Conoidasida</taxon>
        <taxon>Coccidia</taxon>
        <taxon>Eucoccidiorida</taxon>
        <taxon>Eimeriorina</taxon>
        <taxon>Eimeriidae</taxon>
        <taxon>Eimeria</taxon>
    </lineage>
</organism>
<dbReference type="EMBL" id="HG722808">
    <property type="protein sequence ID" value="CDJ63441.1"/>
    <property type="molecule type" value="Genomic_DNA"/>
</dbReference>
<dbReference type="GeneID" id="25474435"/>
<dbReference type="GO" id="GO:0034066">
    <property type="term" value="C:Ric1-Rgp1 guanyl-nucleotide exchange factor complex"/>
    <property type="evidence" value="ECO:0007669"/>
    <property type="project" value="InterPro"/>
</dbReference>
<dbReference type="OrthoDB" id="347593at2759"/>
<feature type="compositionally biased region" description="Basic residues" evidence="1">
    <location>
        <begin position="473"/>
        <end position="490"/>
    </location>
</feature>
<feature type="region of interest" description="Disordered" evidence="1">
    <location>
        <begin position="196"/>
        <end position="223"/>
    </location>
</feature>
<name>U6MHD0_9EIME</name>
<reference evidence="2" key="1">
    <citation type="submission" date="2013-10" db="EMBL/GenBank/DDBJ databases">
        <title>Genomic analysis of the causative agents of coccidiosis in chickens.</title>
        <authorList>
            <person name="Reid A.J."/>
            <person name="Blake D."/>
            <person name="Billington K."/>
            <person name="Browne H."/>
            <person name="Dunn M."/>
            <person name="Hung S."/>
            <person name="Kawahara F."/>
            <person name="Miranda-Saavedra D."/>
            <person name="Mourier T."/>
            <person name="Nagra H."/>
            <person name="Otto T.D."/>
            <person name="Rawlings N."/>
            <person name="Sanchez A."/>
            <person name="Sanders M."/>
            <person name="Subramaniam C."/>
            <person name="Tay Y."/>
            <person name="Dear P."/>
            <person name="Doerig C."/>
            <person name="Gruber A."/>
            <person name="Parkinson J."/>
            <person name="Shirley M."/>
            <person name="Wan K.L."/>
            <person name="Berriman M."/>
            <person name="Tomley F."/>
            <person name="Pain A."/>
        </authorList>
    </citation>
    <scope>NUCLEOTIDE SEQUENCE [LARGE SCALE GENOMIC DNA]</scope>
    <source>
        <strain evidence="2">Houghton</strain>
    </source>
</reference>
<proteinExistence type="predicted"/>
<dbReference type="GO" id="GO:0006886">
    <property type="term" value="P:intracellular protein transport"/>
    <property type="evidence" value="ECO:0007669"/>
    <property type="project" value="InterPro"/>
</dbReference>
<protein>
    <submittedName>
        <fullName evidence="2">Uncharacterized protein</fullName>
    </submittedName>
</protein>
<feature type="region of interest" description="Disordered" evidence="1">
    <location>
        <begin position="469"/>
        <end position="513"/>
    </location>
</feature>
<dbReference type="GO" id="GO:0000139">
    <property type="term" value="C:Golgi membrane"/>
    <property type="evidence" value="ECO:0007669"/>
    <property type="project" value="TreeGrafter"/>
</dbReference>
<accession>U6MHD0</accession>
<dbReference type="Proteomes" id="UP000030754">
    <property type="component" value="Unassembled WGS sequence"/>
</dbReference>
<dbReference type="PANTHER" id="PTHR22746:SF10">
    <property type="entry name" value="GUANINE NUCLEOTIDE EXCHANGE FACTOR SUBUNIT RIC1"/>
    <property type="match status" value="1"/>
</dbReference>
<gene>
    <name evidence="2" type="ORF">ENH_00042780</name>
</gene>
<keyword evidence="3" id="KW-1185">Reference proteome</keyword>
<sequence>MMSAFGHPAGVSVPLPLAEELRGSANQGSSCEDGITRRSVADIQVSPCGLFIAVLTPWGVFVYSNGQCRMLLGSCSLPRDSEVYGRLCCCCWAPDSSALFVSADPLACVCVFSISGTHNGSSGLLQPQLQKQLQQAPTGVFTGASAAASPAKGISDPVPTGIAADAPAPPGSAPGEVSWLLEGLATVVDTGNLASSGSESYIDGQDSAGEGEEEKQMLQPTAAENASTAEQAMHSFPSIITAYRPPNTSPVSVVFSLLLRLPVRPSALCCCSMQQQHLLLAGCSRQPALFWLYFGRLKQVVGCLYITDLLRVVRRAGVCPGNAGPPVAALAVAASGAATTGAGGAECTWATSAKHGATLGGSLGCSCSACGGRCCCALKRPAFQPTRTPGSYDRAAADAELRPSGRCRCLGRRRRITYLFHPKGYSTVTELLRLPPSAQDIKLLPDLPDDALFYSSAWSPRDPLPWSFPAKSVGRRKRSLRNGRAPHKCRAGSSAENNNEQPNHDPHSGRHSGRRYRRLLQSWKFGGPVLLGKSQRHLNFSALISDSSSASSDMDDRCTTIHRHCNGKRSRVPNTPEQRTGICPSSATDTCAGPSYLGAYGFNAWGNHGDRVSAADAAAAYSRSSSDDSTCVLGWSRCSARPFFGGRRLQLLEQGREEEFRMYSLTDGALSDCECLQERGSSCGVRQLQLNRRLDILAVVTAAGQLLLLAWCFPLRGYTQMWGSGGAVPLTGSEGAAKHGNVFGQQRLDRPHQELQKPAGAAPKAGVADNFVRRSTGGRMLSPTSAGSNPRNRRKGWWNISIGAGLDGRISIGHSPQETASVDALPAAGCGDGSNCNANRKLKPWRPLGLQLRASAVCCCALSGEKSLVAAGLGSGEVEIYRLSWPRTPVQRTCDFQQPQQGQQRLLTPAHRNVERDGFTLFPHLLHVLAVPEDIKAAATAERGLARAEQSVGALSAEGAAYLQPQSVQSLQWTSDGAALVVRWLKGGTAVFSHTGRILFSLPSPPSASISLVSFPAAGDALGGILTTSPPLERQQTFVFARKISAASAAAVAAGAAAGSGQLCCWIMGSLSLLHVCSSFEAVSQLERQGRGTKTCTTLLVDKHQFSGSVCLDKLLEVSVVRSGSVTPATSSVDICGSRCATDLTDR</sequence>
<evidence type="ECO:0000256" key="1">
    <source>
        <dbReference type="SAM" id="MobiDB-lite"/>
    </source>
</evidence>
<evidence type="ECO:0000313" key="3">
    <source>
        <dbReference type="Proteomes" id="UP000030754"/>
    </source>
</evidence>
<dbReference type="AlphaFoldDB" id="U6MHD0"/>
<dbReference type="InterPro" id="IPR040096">
    <property type="entry name" value="Ric1"/>
</dbReference>